<keyword evidence="2" id="KW-0732">Signal</keyword>
<dbReference type="Proteomes" id="UP000504607">
    <property type="component" value="Chromosome 5"/>
</dbReference>
<keyword evidence="1" id="KW-0812">Transmembrane</keyword>
<dbReference type="RefSeq" id="XP_010921559.1">
    <property type="nucleotide sequence ID" value="XM_010923257.3"/>
</dbReference>
<keyword evidence="1" id="KW-0472">Membrane</keyword>
<feature type="signal peptide" evidence="2">
    <location>
        <begin position="1"/>
        <end position="24"/>
    </location>
</feature>
<evidence type="ECO:0000313" key="4">
    <source>
        <dbReference type="RefSeq" id="XP_010921559.1"/>
    </source>
</evidence>
<accession>A0A6I9R758</accession>
<protein>
    <submittedName>
        <fullName evidence="4">Uncharacterized protein LOC105045096</fullName>
    </submittedName>
</protein>
<dbReference type="AlphaFoldDB" id="A0A6I9R758"/>
<name>A0A6I9R758_ELAGV</name>
<dbReference type="InParanoid" id="A0A6I9R758"/>
<feature type="transmembrane region" description="Helical" evidence="1">
    <location>
        <begin position="242"/>
        <end position="266"/>
    </location>
</feature>
<gene>
    <name evidence="4" type="primary">LOC105045096</name>
</gene>
<keyword evidence="1" id="KW-1133">Transmembrane helix</keyword>
<evidence type="ECO:0000256" key="2">
    <source>
        <dbReference type="SAM" id="SignalP"/>
    </source>
</evidence>
<sequence length="314" mass="34578">MEFIHCSMILLTVISLLFSHQLVALPPNGSPTPARALDSLLQDYAYQAFDRPHTGVPYDGIAPSNVSGIKIAVLRLRNGSFRNRGFRSYKEFEIPIGVIVQPYVRRLALVYHNLGNWSSVYYALPPGYSYLTPVIGFLAYNAENISSSNLPELDLWTSKLAIWIRFSTVKAVPNGMKARCVWFKLDGSLEFRNLVGSNLCLTCRQGHFSIVVNSSGLAPSPALSQGLSPEGGERDESVAWKIIGAVIGGIMGLILVAFFVALVATYRRKRKVEQMERDAEVAEALDMAQVGSARAPVAIGTRTRPVELEDEYVP</sequence>
<dbReference type="GeneID" id="105045096"/>
<evidence type="ECO:0000313" key="3">
    <source>
        <dbReference type="Proteomes" id="UP000504607"/>
    </source>
</evidence>
<dbReference type="GO" id="GO:0016020">
    <property type="term" value="C:membrane"/>
    <property type="evidence" value="ECO:0007669"/>
    <property type="project" value="TreeGrafter"/>
</dbReference>
<evidence type="ECO:0000256" key="1">
    <source>
        <dbReference type="SAM" id="Phobius"/>
    </source>
</evidence>
<dbReference type="OrthoDB" id="1925347at2759"/>
<dbReference type="InterPro" id="IPR010605">
    <property type="entry name" value="DUF1191"/>
</dbReference>
<dbReference type="PANTHER" id="PTHR33512:SF14">
    <property type="entry name" value="EXPRESSED PROTEIN"/>
    <property type="match status" value="1"/>
</dbReference>
<organism evidence="3 4">
    <name type="scientific">Elaeis guineensis var. tenera</name>
    <name type="common">Oil palm</name>
    <dbReference type="NCBI Taxonomy" id="51953"/>
    <lineage>
        <taxon>Eukaryota</taxon>
        <taxon>Viridiplantae</taxon>
        <taxon>Streptophyta</taxon>
        <taxon>Embryophyta</taxon>
        <taxon>Tracheophyta</taxon>
        <taxon>Spermatophyta</taxon>
        <taxon>Magnoliopsida</taxon>
        <taxon>Liliopsida</taxon>
        <taxon>Arecaceae</taxon>
        <taxon>Arecoideae</taxon>
        <taxon>Cocoseae</taxon>
        <taxon>Elaeidinae</taxon>
        <taxon>Elaeis</taxon>
    </lineage>
</organism>
<keyword evidence="3" id="KW-1185">Reference proteome</keyword>
<dbReference type="PANTHER" id="PTHR33512">
    <property type="entry name" value="PROTEIN, PUTATIVE (DUF1191)-RELATED"/>
    <property type="match status" value="1"/>
</dbReference>
<dbReference type="KEGG" id="egu:105045096"/>
<feature type="chain" id="PRO_5027089347" evidence="2">
    <location>
        <begin position="25"/>
        <end position="314"/>
    </location>
</feature>
<dbReference type="Pfam" id="PF06697">
    <property type="entry name" value="DUF1191"/>
    <property type="match status" value="1"/>
</dbReference>
<proteinExistence type="predicted"/>
<reference evidence="4" key="1">
    <citation type="submission" date="2025-08" db="UniProtKB">
        <authorList>
            <consortium name="RefSeq"/>
        </authorList>
    </citation>
    <scope>IDENTIFICATION</scope>
</reference>